<dbReference type="GeneID" id="111596096"/>
<evidence type="ECO:0000313" key="4">
    <source>
        <dbReference type="RefSeq" id="XP_023165925.1"/>
    </source>
</evidence>
<proteinExistence type="predicted"/>
<feature type="compositionally biased region" description="Polar residues" evidence="2">
    <location>
        <begin position="254"/>
        <end position="266"/>
    </location>
</feature>
<protein>
    <submittedName>
        <fullName evidence="4">Uncharacterized protein LOC111596096</fullName>
    </submittedName>
</protein>
<evidence type="ECO:0000256" key="2">
    <source>
        <dbReference type="SAM" id="MobiDB-lite"/>
    </source>
</evidence>
<organism evidence="3 4">
    <name type="scientific">Drosophila hydei</name>
    <name type="common">Fruit fly</name>
    <dbReference type="NCBI Taxonomy" id="7224"/>
    <lineage>
        <taxon>Eukaryota</taxon>
        <taxon>Metazoa</taxon>
        <taxon>Ecdysozoa</taxon>
        <taxon>Arthropoda</taxon>
        <taxon>Hexapoda</taxon>
        <taxon>Insecta</taxon>
        <taxon>Pterygota</taxon>
        <taxon>Neoptera</taxon>
        <taxon>Endopterygota</taxon>
        <taxon>Diptera</taxon>
        <taxon>Brachycera</taxon>
        <taxon>Muscomorpha</taxon>
        <taxon>Ephydroidea</taxon>
        <taxon>Drosophilidae</taxon>
        <taxon>Drosophila</taxon>
    </lineage>
</organism>
<feature type="region of interest" description="Disordered" evidence="2">
    <location>
        <begin position="254"/>
        <end position="274"/>
    </location>
</feature>
<feature type="coiled-coil region" evidence="1">
    <location>
        <begin position="341"/>
        <end position="386"/>
    </location>
</feature>
<accession>A0A6J1LMC3</accession>
<dbReference type="RefSeq" id="XP_023165925.1">
    <property type="nucleotide sequence ID" value="XM_023310157.2"/>
</dbReference>
<dbReference type="Proteomes" id="UP000504633">
    <property type="component" value="Unplaced"/>
</dbReference>
<keyword evidence="3" id="KW-1185">Reference proteome</keyword>
<name>A0A6J1LMC3_DROHY</name>
<gene>
    <name evidence="4" type="primary">LOC111596096</name>
</gene>
<sequence length="438" mass="51870">MNVRKKLHFEPDKKREKIQKMIIYPLPEAPDEQCRDAFLRQIFEPYERYQSSELTIQSEYSSEMQNRSQHKLGINLYDPDEKLVTSYERNARLTVYHKKAIKMSLGDSRVTAPNINKLLRDRYGNIATAIGVVAVLCLLTDVKHRMSVVRSMWRHESNVDRNLRMFSWSIHDYLLRFQRRNENYLDAVEWELKGQMDCFKFRMDLKEIIRLVDAIYDDYRARRNFCESCLLSIRDAEVDIMELVTKTRKEAEDQQAQLTRAMQKTPRSADPGGYRHKELNAKINHMDFTVPIEGRYRINWAQTTMEQSTLYDEINIKSIEDEVAFFTQRSKEFAYFRDLCYMAYNMELSDYRNRINETESAYETSMELVNNEIQSTRNKLTKAIDDLKYYKDQIPIFHKKIAEVQAIFAAEEEAKKPKIVEVEAVVAVKKPKKGAKKF</sequence>
<dbReference type="KEGG" id="dhe:111596096"/>
<evidence type="ECO:0000256" key="1">
    <source>
        <dbReference type="SAM" id="Coils"/>
    </source>
</evidence>
<evidence type="ECO:0000313" key="3">
    <source>
        <dbReference type="Proteomes" id="UP000504633"/>
    </source>
</evidence>
<dbReference type="OrthoDB" id="7835607at2759"/>
<reference evidence="4" key="1">
    <citation type="submission" date="2025-08" db="UniProtKB">
        <authorList>
            <consortium name="RefSeq"/>
        </authorList>
    </citation>
    <scope>IDENTIFICATION</scope>
    <source>
        <strain evidence="4">15085-1641.00</strain>
        <tissue evidence="4">Whole body</tissue>
    </source>
</reference>
<keyword evidence="1" id="KW-0175">Coiled coil</keyword>
<dbReference type="AlphaFoldDB" id="A0A6J1LMC3"/>
<dbReference type="OMA" id="CHLEYVT"/>